<dbReference type="InterPro" id="IPR036188">
    <property type="entry name" value="FAD/NAD-bd_sf"/>
</dbReference>
<gene>
    <name evidence="4" type="ORF">LJ757_14775</name>
</gene>
<dbReference type="AlphaFoldDB" id="A0A9X1SDT9"/>
<organism evidence="4 5">
    <name type="scientific">Arthrobacter caoxuetaonis</name>
    <dbReference type="NCBI Taxonomy" id="2886935"/>
    <lineage>
        <taxon>Bacteria</taxon>
        <taxon>Bacillati</taxon>
        <taxon>Actinomycetota</taxon>
        <taxon>Actinomycetes</taxon>
        <taxon>Micrococcales</taxon>
        <taxon>Micrococcaceae</taxon>
        <taxon>Arthrobacter</taxon>
    </lineage>
</organism>
<dbReference type="PRINTS" id="PR00368">
    <property type="entry name" value="FADPNR"/>
</dbReference>
<protein>
    <submittedName>
        <fullName evidence="4">FAD-dependent oxidoreductase</fullName>
    </submittedName>
</protein>
<dbReference type="InterPro" id="IPR023753">
    <property type="entry name" value="FAD/NAD-binding_dom"/>
</dbReference>
<dbReference type="InterPro" id="IPR050982">
    <property type="entry name" value="Auxin_biosynth/cation_transpt"/>
</dbReference>
<dbReference type="SUPFAM" id="SSF51905">
    <property type="entry name" value="FAD/NAD(P)-binding domain"/>
    <property type="match status" value="1"/>
</dbReference>
<sequence length="503" mass="52340">MSKNTDTALSQLPVAVIGSGPVGLAAAAHLLERGLTPIIFEAGDSPAAAVNAWGHIRLFSPWQYDVDAAARRLLEGTGWQEPDADTLPTGAELLELYLRPLAAVPSMSGALHLNSEVVAVTREGLDKTRTGGRENTPFLLRIRDESGSVSEHRVRAIIDASGTWNNPNPLGQAGLPAAGEAEAYAAGFITVPLPDVAGRERARFAGRHVLVVGAGHSAANSLLALGELAEQEPDTRISWAIRRSSAASVYGGGDLDGLPARGALGSRLRALVEEGRIELHTSFTITGFKAADSLTVVGSTPSGETQLDVDLLVPATGFRPSLDMLREIRLDLDPAVEAPRQLGPLIDPEFHSCGTVEPHGARLLAHPEKDFYIVGMKSYGRAPTFLMATGYEQVRSIAAALAGDQEAADKVELVLPETGVCSTDLGGSCDTDASCGTDSAAEEASCCGTPEPYTAAEPEAASSCCGTAPEPEPAASSCCSAPEPAFLGIPTGLAHGRSAREES</sequence>
<dbReference type="EMBL" id="JAJFZV010000016">
    <property type="protein sequence ID" value="MCC3299052.1"/>
    <property type="molecule type" value="Genomic_DNA"/>
</dbReference>
<evidence type="ECO:0000313" key="5">
    <source>
        <dbReference type="Proteomes" id="UP001139158"/>
    </source>
</evidence>
<dbReference type="Gene3D" id="3.50.50.60">
    <property type="entry name" value="FAD/NAD(P)-binding domain"/>
    <property type="match status" value="1"/>
</dbReference>
<evidence type="ECO:0000313" key="4">
    <source>
        <dbReference type="EMBL" id="MCC3299052.1"/>
    </source>
</evidence>
<dbReference type="GO" id="GO:0004497">
    <property type="term" value="F:monooxygenase activity"/>
    <property type="evidence" value="ECO:0007669"/>
    <property type="project" value="TreeGrafter"/>
</dbReference>
<evidence type="ECO:0000259" key="3">
    <source>
        <dbReference type="Pfam" id="PF07992"/>
    </source>
</evidence>
<keyword evidence="5" id="KW-1185">Reference proteome</keyword>
<dbReference type="GO" id="GO:0050660">
    <property type="term" value="F:flavin adenine dinucleotide binding"/>
    <property type="evidence" value="ECO:0007669"/>
    <property type="project" value="TreeGrafter"/>
</dbReference>
<dbReference type="RefSeq" id="WP_227897001.1">
    <property type="nucleotide sequence ID" value="NZ_CP099466.1"/>
</dbReference>
<reference evidence="4" key="1">
    <citation type="submission" date="2021-10" db="EMBL/GenBank/DDBJ databases">
        <title>Novel species in genus Arthrobacter.</title>
        <authorList>
            <person name="Liu Y."/>
        </authorList>
    </citation>
    <scope>NUCLEOTIDE SEQUENCE</scope>
    <source>
        <strain evidence="4">Zg-Y453</strain>
    </source>
</reference>
<dbReference type="PRINTS" id="PR00411">
    <property type="entry name" value="PNDRDTASEI"/>
</dbReference>
<comment type="caution">
    <text evidence="4">The sequence shown here is derived from an EMBL/GenBank/DDBJ whole genome shotgun (WGS) entry which is preliminary data.</text>
</comment>
<dbReference type="Pfam" id="PF07992">
    <property type="entry name" value="Pyr_redox_2"/>
    <property type="match status" value="1"/>
</dbReference>
<feature type="domain" description="FAD/NAD(P)-binding" evidence="3">
    <location>
        <begin position="14"/>
        <end position="333"/>
    </location>
</feature>
<dbReference type="PANTHER" id="PTHR43539">
    <property type="entry name" value="FLAVIN-BINDING MONOOXYGENASE-LIKE PROTEIN (AFU_ORTHOLOGUE AFUA_4G09220)"/>
    <property type="match status" value="1"/>
</dbReference>
<name>A0A9X1SDT9_9MICC</name>
<proteinExistence type="predicted"/>
<feature type="region of interest" description="Disordered" evidence="2">
    <location>
        <begin position="459"/>
        <end position="478"/>
    </location>
</feature>
<evidence type="ECO:0000256" key="2">
    <source>
        <dbReference type="SAM" id="MobiDB-lite"/>
    </source>
</evidence>
<dbReference type="PANTHER" id="PTHR43539:SF78">
    <property type="entry name" value="FLAVIN-CONTAINING MONOOXYGENASE"/>
    <property type="match status" value="1"/>
</dbReference>
<evidence type="ECO:0000256" key="1">
    <source>
        <dbReference type="ARBA" id="ARBA00023002"/>
    </source>
</evidence>
<keyword evidence="1" id="KW-0560">Oxidoreductase</keyword>
<accession>A0A9X1SDT9</accession>
<dbReference type="Proteomes" id="UP001139158">
    <property type="component" value="Unassembled WGS sequence"/>
</dbReference>